<dbReference type="InterPro" id="IPR017938">
    <property type="entry name" value="Riboflavin_synthase-like_b-brl"/>
</dbReference>
<feature type="region of interest" description="Disordered" evidence="11">
    <location>
        <begin position="275"/>
        <end position="316"/>
    </location>
</feature>
<dbReference type="PROSITE" id="PS51085">
    <property type="entry name" value="2FE2S_FER_2"/>
    <property type="match status" value="1"/>
</dbReference>
<dbReference type="Pfam" id="PF00175">
    <property type="entry name" value="NAD_binding_1"/>
    <property type="match status" value="1"/>
</dbReference>
<comment type="caution">
    <text evidence="15">The sequence shown here is derived from an EMBL/GenBank/DDBJ whole genome shotgun (WGS) entry which is preliminary data.</text>
</comment>
<dbReference type="SUPFAM" id="SSF54292">
    <property type="entry name" value="2Fe-2S ferredoxin-like"/>
    <property type="match status" value="1"/>
</dbReference>
<dbReference type="Gene3D" id="2.40.30.10">
    <property type="entry name" value="Translation factors"/>
    <property type="match status" value="1"/>
</dbReference>
<evidence type="ECO:0000256" key="1">
    <source>
        <dbReference type="ARBA" id="ARBA00001974"/>
    </source>
</evidence>
<dbReference type="PROSITE" id="PS00197">
    <property type="entry name" value="2FE2S_FER_1"/>
    <property type="match status" value="1"/>
</dbReference>
<feature type="compositionally biased region" description="Low complexity" evidence="11">
    <location>
        <begin position="29"/>
        <end position="61"/>
    </location>
</feature>
<feature type="region of interest" description="Disordered" evidence="11">
    <location>
        <begin position="23"/>
        <end position="80"/>
    </location>
</feature>
<keyword evidence="5" id="KW-0274">FAD</keyword>
<dbReference type="Proteomes" id="UP000197097">
    <property type="component" value="Unassembled WGS sequence"/>
</dbReference>
<evidence type="ECO:0000256" key="3">
    <source>
        <dbReference type="ARBA" id="ARBA00022714"/>
    </source>
</evidence>
<dbReference type="CDD" id="cd00207">
    <property type="entry name" value="fer2"/>
    <property type="match status" value="1"/>
</dbReference>
<dbReference type="Pfam" id="PF00111">
    <property type="entry name" value="Fer2"/>
    <property type="match status" value="1"/>
</dbReference>
<reference evidence="15 16" key="1">
    <citation type="journal article" date="2002" name="Int. J. Syst. Evol. Microbiol.">
        <title>Sphingopyxis witflariensis sp. nov., isolated from activated sludge.</title>
        <authorList>
            <person name="Kampfer P."/>
            <person name="Witzenberger R."/>
            <person name="Denner E.B."/>
            <person name="Busse H.J."/>
            <person name="Neef A."/>
        </authorList>
    </citation>
    <scope>NUCLEOTIDE SEQUENCE [LARGE SCALE GENOMIC DNA]</scope>
    <source>
        <strain evidence="15 16">DSM 14551</strain>
    </source>
</reference>
<dbReference type="PRINTS" id="PR00371">
    <property type="entry name" value="FPNCR"/>
</dbReference>
<dbReference type="InterPro" id="IPR039261">
    <property type="entry name" value="FNR_nucleotide-bd"/>
</dbReference>
<evidence type="ECO:0000256" key="7">
    <source>
        <dbReference type="ARBA" id="ARBA00023004"/>
    </source>
</evidence>
<feature type="chain" id="PRO_5012542107" evidence="12">
    <location>
        <begin position="22"/>
        <end position="689"/>
    </location>
</feature>
<dbReference type="Gene3D" id="3.40.50.80">
    <property type="entry name" value="Nucleotide-binding domain of ferredoxin-NADP reductase (FNR) module"/>
    <property type="match status" value="1"/>
</dbReference>
<dbReference type="InterPro" id="IPR006058">
    <property type="entry name" value="2Fe2S_fd_BS"/>
</dbReference>
<evidence type="ECO:0000256" key="11">
    <source>
        <dbReference type="SAM" id="MobiDB-lite"/>
    </source>
</evidence>
<keyword evidence="8" id="KW-0411">Iron-sulfur</keyword>
<feature type="compositionally biased region" description="Low complexity" evidence="11">
    <location>
        <begin position="578"/>
        <end position="589"/>
    </location>
</feature>
<evidence type="ECO:0000256" key="5">
    <source>
        <dbReference type="ARBA" id="ARBA00022827"/>
    </source>
</evidence>
<dbReference type="GO" id="GO:0016491">
    <property type="term" value="F:oxidoreductase activity"/>
    <property type="evidence" value="ECO:0007669"/>
    <property type="project" value="UniProtKB-KW"/>
</dbReference>
<evidence type="ECO:0000313" key="15">
    <source>
        <dbReference type="EMBL" id="OWQ90217.1"/>
    </source>
</evidence>
<dbReference type="InterPro" id="IPR001709">
    <property type="entry name" value="Flavoprot_Pyr_Nucl_cyt_Rdtase"/>
</dbReference>
<evidence type="ECO:0000256" key="4">
    <source>
        <dbReference type="ARBA" id="ARBA00022723"/>
    </source>
</evidence>
<feature type="domain" description="2Fe-2S ferredoxin-type" evidence="13">
    <location>
        <begin position="604"/>
        <end position="689"/>
    </location>
</feature>
<dbReference type="InterPro" id="IPR036010">
    <property type="entry name" value="2Fe-2S_ferredoxin-like_sf"/>
</dbReference>
<dbReference type="InterPro" id="IPR050415">
    <property type="entry name" value="MRET"/>
</dbReference>
<dbReference type="Pfam" id="PF00970">
    <property type="entry name" value="FAD_binding_6"/>
    <property type="match status" value="1"/>
</dbReference>
<gene>
    <name evidence="15" type="ORF">CDQ91_20495</name>
</gene>
<dbReference type="CDD" id="cd06217">
    <property type="entry name" value="FNR_iron_sulfur_binding_3"/>
    <property type="match status" value="1"/>
</dbReference>
<evidence type="ECO:0000259" key="14">
    <source>
        <dbReference type="PROSITE" id="PS51384"/>
    </source>
</evidence>
<keyword evidence="12" id="KW-0732">Signal</keyword>
<dbReference type="PROSITE" id="PS51384">
    <property type="entry name" value="FAD_FR"/>
    <property type="match status" value="1"/>
</dbReference>
<comment type="cofactor">
    <cofactor evidence="9">
        <name>[2Fe-2S] cluster</name>
        <dbReference type="ChEBI" id="CHEBI:190135"/>
    </cofactor>
</comment>
<dbReference type="AlphaFoldDB" id="A0A2D0AMC0"/>
<evidence type="ECO:0000256" key="12">
    <source>
        <dbReference type="SAM" id="SignalP"/>
    </source>
</evidence>
<dbReference type="OrthoDB" id="9786134at2"/>
<accession>A0A2D0AMC0</accession>
<evidence type="ECO:0000256" key="10">
    <source>
        <dbReference type="ARBA" id="ARBA00061434"/>
    </source>
</evidence>
<dbReference type="PANTHER" id="PTHR47354:SF6">
    <property type="entry name" value="NADH OXIDOREDUCTASE HCR"/>
    <property type="match status" value="1"/>
</dbReference>
<dbReference type="PANTHER" id="PTHR47354">
    <property type="entry name" value="NADH OXIDOREDUCTASE HCR"/>
    <property type="match status" value="1"/>
</dbReference>
<feature type="compositionally biased region" description="Pro residues" evidence="11">
    <location>
        <begin position="281"/>
        <end position="294"/>
    </location>
</feature>
<comment type="cofactor">
    <cofactor evidence="1">
        <name>FAD</name>
        <dbReference type="ChEBI" id="CHEBI:57692"/>
    </cofactor>
</comment>
<keyword evidence="7" id="KW-0408">Iron</keyword>
<dbReference type="InterPro" id="IPR012675">
    <property type="entry name" value="Beta-grasp_dom_sf"/>
</dbReference>
<evidence type="ECO:0000256" key="8">
    <source>
        <dbReference type="ARBA" id="ARBA00023014"/>
    </source>
</evidence>
<dbReference type="Gene3D" id="3.10.20.30">
    <property type="match status" value="1"/>
</dbReference>
<evidence type="ECO:0000259" key="13">
    <source>
        <dbReference type="PROSITE" id="PS51085"/>
    </source>
</evidence>
<dbReference type="SUPFAM" id="SSF63380">
    <property type="entry name" value="Riboflavin synthase domain-like"/>
    <property type="match status" value="1"/>
</dbReference>
<dbReference type="SUPFAM" id="SSF52343">
    <property type="entry name" value="Ferredoxin reductase-like, C-terminal NADP-linked domain"/>
    <property type="match status" value="1"/>
</dbReference>
<dbReference type="InterPro" id="IPR008333">
    <property type="entry name" value="Cbr1-like_FAD-bd_dom"/>
</dbReference>
<dbReference type="InterPro" id="IPR001433">
    <property type="entry name" value="OxRdtase_FAD/NAD-bd"/>
</dbReference>
<dbReference type="PRINTS" id="PR00410">
    <property type="entry name" value="PHEHYDRXLASE"/>
</dbReference>
<evidence type="ECO:0000256" key="9">
    <source>
        <dbReference type="ARBA" id="ARBA00034078"/>
    </source>
</evidence>
<sequence>MAGSAVALVAACLGWTARAQAPSEHAGHHPAGVADVAAPPSPASAAPRSISASASSTASAGADEHASHHPGGSPAPDSAALAGAGMAGMAGSSAGSAPGGQASSMMAMMRNCCGQGARTPLFAALMRLPGMPAEQRQQVAAQAHDRLNQGLALLSQGARDARRASTPQAMSEAGERARDGLSLFDSGAAAHAALSGQGNPQIVALNWFRDELSLPNQSGQHGGSLFGLTPQHLLLMTMLVLVSGGLLLLQLLRLRRVRELMSAGIPAVAGAASARVSSPPSAAPAPPPLQPTPTPGTVTSGLPLSNSAAPGGTALRRPRTWAGELRVAQIIRETPTIETFRLVEPSADRLPFDFLPGQFLQVEVEPEAGKPVRRSYTIASSPTQRAYVELTVKREEQGVVSRYLHDNVKVGDRIKMSGPFGTFTFTGSDAESIVLIAGGVGITPMMSVLRYLTDTAWPGEIFFVYGARSTDEFVFRWELEQLERRHERLHVFATMQRTPGTVWLGPEGLLTKEMLQAAVPDIVHRRVHLCGPPPMMTAVKRLLTELGVPEAQIHSEAFGPASLPLDDAPEAVASAEPATVASSAGTVPSAAPPSPPQQAQIAPTTLTFSISGVSAALPADQTVLEAAEGAGVEIPFVCRIGECGVCVTHLLQGEVTMAVETGLDPADKAQGYVLACQAKGTGVPLVVEA</sequence>
<feature type="compositionally biased region" description="Polar residues" evidence="11">
    <location>
        <begin position="299"/>
        <end position="308"/>
    </location>
</feature>
<evidence type="ECO:0000256" key="2">
    <source>
        <dbReference type="ARBA" id="ARBA00022630"/>
    </source>
</evidence>
<keyword evidence="16" id="KW-1185">Reference proteome</keyword>
<evidence type="ECO:0000256" key="6">
    <source>
        <dbReference type="ARBA" id="ARBA00023002"/>
    </source>
</evidence>
<dbReference type="GO" id="GO:0046872">
    <property type="term" value="F:metal ion binding"/>
    <property type="evidence" value="ECO:0007669"/>
    <property type="project" value="UniProtKB-KW"/>
</dbReference>
<keyword evidence="3" id="KW-0001">2Fe-2S</keyword>
<name>A0A2D0AMC0_9SPHN</name>
<feature type="domain" description="FAD-binding FR-type" evidence="14">
    <location>
        <begin position="320"/>
        <end position="426"/>
    </location>
</feature>
<evidence type="ECO:0000313" key="16">
    <source>
        <dbReference type="Proteomes" id="UP000197097"/>
    </source>
</evidence>
<feature type="compositionally biased region" description="Low complexity" evidence="11">
    <location>
        <begin position="70"/>
        <end position="80"/>
    </location>
</feature>
<comment type="similarity">
    <text evidence="10">In the N-terminal section; belongs to the FAD-binding oxidoreductase type 6 family.</text>
</comment>
<proteinExistence type="inferred from homology"/>
<feature type="signal peptide" evidence="12">
    <location>
        <begin position="1"/>
        <end position="21"/>
    </location>
</feature>
<keyword evidence="6" id="KW-0560">Oxidoreductase</keyword>
<dbReference type="InterPro" id="IPR017927">
    <property type="entry name" value="FAD-bd_FR_type"/>
</dbReference>
<dbReference type="EMBL" id="NISJ01000023">
    <property type="protein sequence ID" value="OWQ90217.1"/>
    <property type="molecule type" value="Genomic_DNA"/>
</dbReference>
<keyword evidence="4" id="KW-0479">Metal-binding</keyword>
<dbReference type="GO" id="GO:0051537">
    <property type="term" value="F:2 iron, 2 sulfur cluster binding"/>
    <property type="evidence" value="ECO:0007669"/>
    <property type="project" value="UniProtKB-KW"/>
</dbReference>
<feature type="region of interest" description="Disordered" evidence="11">
    <location>
        <begin position="158"/>
        <end position="177"/>
    </location>
</feature>
<keyword evidence="2" id="KW-0285">Flavoprotein</keyword>
<protein>
    <submittedName>
        <fullName evidence="15">Flavodoxin</fullName>
    </submittedName>
</protein>
<feature type="region of interest" description="Disordered" evidence="11">
    <location>
        <begin position="572"/>
        <end position="599"/>
    </location>
</feature>
<organism evidence="15 16">
    <name type="scientific">Sphingopyxis witflariensis</name>
    <dbReference type="NCBI Taxonomy" id="173675"/>
    <lineage>
        <taxon>Bacteria</taxon>
        <taxon>Pseudomonadati</taxon>
        <taxon>Pseudomonadota</taxon>
        <taxon>Alphaproteobacteria</taxon>
        <taxon>Sphingomonadales</taxon>
        <taxon>Sphingomonadaceae</taxon>
        <taxon>Sphingopyxis</taxon>
    </lineage>
</organism>
<dbReference type="InterPro" id="IPR001041">
    <property type="entry name" value="2Fe-2S_ferredoxin-type"/>
</dbReference>